<name>A0A7S0WEI7_9CRYP</name>
<dbReference type="Pfam" id="PF00027">
    <property type="entry name" value="cNMP_binding"/>
    <property type="match status" value="1"/>
</dbReference>
<dbReference type="EMBL" id="HBFN01032200">
    <property type="protein sequence ID" value="CAD8804953.1"/>
    <property type="molecule type" value="Transcribed_RNA"/>
</dbReference>
<dbReference type="Gene3D" id="3.30.200.20">
    <property type="entry name" value="Phosphorylase Kinase, domain 1"/>
    <property type="match status" value="1"/>
</dbReference>
<gene>
    <name evidence="2" type="ORF">HTEP1355_LOCUS18632</name>
</gene>
<organism evidence="2">
    <name type="scientific">Hemiselmis tepida</name>
    <dbReference type="NCBI Taxonomy" id="464990"/>
    <lineage>
        <taxon>Eukaryota</taxon>
        <taxon>Cryptophyceae</taxon>
        <taxon>Cryptomonadales</taxon>
        <taxon>Hemiselmidaceae</taxon>
        <taxon>Hemiselmis</taxon>
    </lineage>
</organism>
<dbReference type="InterPro" id="IPR018490">
    <property type="entry name" value="cNMP-bd_dom_sf"/>
</dbReference>
<reference evidence="2" key="1">
    <citation type="submission" date="2021-01" db="EMBL/GenBank/DDBJ databases">
        <authorList>
            <person name="Corre E."/>
            <person name="Pelletier E."/>
            <person name="Niang G."/>
            <person name="Scheremetjew M."/>
            <person name="Finn R."/>
            <person name="Kale V."/>
            <person name="Holt S."/>
            <person name="Cochrane G."/>
            <person name="Meng A."/>
            <person name="Brown T."/>
            <person name="Cohen L."/>
        </authorList>
    </citation>
    <scope>NUCLEOTIDE SEQUENCE</scope>
    <source>
        <strain evidence="2">CCMP443</strain>
    </source>
</reference>
<protein>
    <recommendedName>
        <fullName evidence="1">Cyclic nucleotide-binding domain-containing protein</fullName>
    </recommendedName>
</protein>
<evidence type="ECO:0000313" key="2">
    <source>
        <dbReference type="EMBL" id="CAD8804953.1"/>
    </source>
</evidence>
<accession>A0A7S0WEI7</accession>
<feature type="domain" description="Cyclic nucleotide-binding" evidence="1">
    <location>
        <begin position="109"/>
        <end position="210"/>
    </location>
</feature>
<dbReference type="PROSITE" id="PS50042">
    <property type="entry name" value="CNMP_BINDING_3"/>
    <property type="match status" value="2"/>
</dbReference>
<dbReference type="CDD" id="cd00038">
    <property type="entry name" value="CAP_ED"/>
    <property type="match status" value="2"/>
</dbReference>
<dbReference type="InterPro" id="IPR014710">
    <property type="entry name" value="RmlC-like_jellyroll"/>
</dbReference>
<dbReference type="AlphaFoldDB" id="A0A7S0WEI7"/>
<dbReference type="Gene3D" id="2.60.120.10">
    <property type="entry name" value="Jelly Rolls"/>
    <property type="match status" value="2"/>
</dbReference>
<evidence type="ECO:0000259" key="1">
    <source>
        <dbReference type="PROSITE" id="PS50042"/>
    </source>
</evidence>
<feature type="domain" description="Cyclic nucleotide-binding" evidence="1">
    <location>
        <begin position="1"/>
        <end position="72"/>
    </location>
</feature>
<sequence>MFIVIDGFVRLYSTIEPTKYGKELTLEAMVLKDGDCFEETSLVHKRNRLTTAVALASSTVGEISHSDLHTILSNPKYAAIGPAVDAVVQGWTPFVYAADALMRDAQSALFTLVDVEERNKLALGAERTEFEAGDIVQHWNQVCFSVYIVIDGELEVLEPVFPEKRKKKKADQKEDPPEPGNVICTLTKGCAIGEFCVVACAKGQSIVRAKVPTVVVDVPMEICEPLILSRPDVVDDMHDIKLIFRRRHVCIEKQAFEVKEILEIFKKESAQAAEDAKDAPKALPYFSRWSTGETMEICEISPPVFGAMPSVRGRYERSSKKLAEATFNTMYVGYDTDWCVKVAWNEVSLKKLSSTIRMQFLQEVETTLMLTNDQPTWLRYSMVEDRHGNTKMIHHWELSQARRTKEMEEGFTPRSQPMGDSQGHLGMKESEFEITLGVEGWRTLRPWVGAEKPSDWDRDSIPDRFLSEEQREEKRLRPERIFVAPNIVKCFNFWDDEETGKMVFITEIIDPGARLSKRGFTCLQLGNYTPTGHERREATGGVLL</sequence>
<dbReference type="SMART" id="SM00100">
    <property type="entry name" value="cNMP"/>
    <property type="match status" value="1"/>
</dbReference>
<dbReference type="InterPro" id="IPR000595">
    <property type="entry name" value="cNMP-bd_dom"/>
</dbReference>
<proteinExistence type="predicted"/>
<dbReference type="SUPFAM" id="SSF51206">
    <property type="entry name" value="cAMP-binding domain-like"/>
    <property type="match status" value="2"/>
</dbReference>